<keyword evidence="1" id="KW-0732">Signal</keyword>
<name>D1AJE5_SEBTE</name>
<evidence type="ECO:0000259" key="2">
    <source>
        <dbReference type="Pfam" id="PF08984"/>
    </source>
</evidence>
<dbReference type="GO" id="GO:0030976">
    <property type="term" value="F:thiamine pyrophosphate binding"/>
    <property type="evidence" value="ECO:0007669"/>
    <property type="project" value="TreeGrafter"/>
</dbReference>
<dbReference type="SUPFAM" id="SSF140683">
    <property type="entry name" value="SP0561-like"/>
    <property type="match status" value="1"/>
</dbReference>
<dbReference type="Proteomes" id="UP000000845">
    <property type="component" value="Chromosome"/>
</dbReference>
<dbReference type="InterPro" id="IPR015077">
    <property type="entry name" value="DUF1858"/>
</dbReference>
<reference evidence="4" key="1">
    <citation type="submission" date="2009-09" db="EMBL/GenBank/DDBJ databases">
        <title>The complete chromosome of Sebaldella termitidis ATCC 33386.</title>
        <authorList>
            <consortium name="US DOE Joint Genome Institute (JGI-PGF)"/>
            <person name="Lucas S."/>
            <person name="Copeland A."/>
            <person name="Lapidus A."/>
            <person name="Glavina del Rio T."/>
            <person name="Dalin E."/>
            <person name="Tice H."/>
            <person name="Bruce D."/>
            <person name="Goodwin L."/>
            <person name="Pitluck S."/>
            <person name="Kyrpides N."/>
            <person name="Mavromatis K."/>
            <person name="Ivanova N."/>
            <person name="Mikhailova N."/>
            <person name="Sims D."/>
            <person name="Meincke L."/>
            <person name="Brettin T."/>
            <person name="Detter J.C."/>
            <person name="Han C."/>
            <person name="Larimer F."/>
            <person name="Land M."/>
            <person name="Hauser L."/>
            <person name="Markowitz V."/>
            <person name="Cheng J.F."/>
            <person name="Hugenholtz P."/>
            <person name="Woyke T."/>
            <person name="Wu D."/>
            <person name="Eisen J.A."/>
        </authorList>
    </citation>
    <scope>NUCLEOTIDE SEQUENCE [LARGE SCALE GENOMIC DNA]</scope>
    <source>
        <strain evidence="4">ATCC 33386 / NCTC 11300</strain>
    </source>
</reference>
<dbReference type="HOGENOM" id="CLU_055408_0_0_0"/>
<dbReference type="EMBL" id="CP001739">
    <property type="protein sequence ID" value="ACZ08833.1"/>
    <property type="molecule type" value="Genomic_DNA"/>
</dbReference>
<dbReference type="GO" id="GO:0015888">
    <property type="term" value="P:thiamine transport"/>
    <property type="evidence" value="ECO:0007669"/>
    <property type="project" value="TreeGrafter"/>
</dbReference>
<keyword evidence="4" id="KW-1185">Reference proteome</keyword>
<dbReference type="Gene3D" id="1.10.3910.10">
    <property type="entry name" value="SP0561-like"/>
    <property type="match status" value="1"/>
</dbReference>
<dbReference type="Pfam" id="PF08984">
    <property type="entry name" value="DUF1858"/>
    <property type="match status" value="1"/>
</dbReference>
<feature type="domain" description="DUF1858" evidence="2">
    <location>
        <begin position="2"/>
        <end position="58"/>
    </location>
</feature>
<dbReference type="PANTHER" id="PTHR30006">
    <property type="entry name" value="THIAMINE-BINDING PERIPLASMIC PROTEIN-RELATED"/>
    <property type="match status" value="1"/>
</dbReference>
<dbReference type="GO" id="GO:0030288">
    <property type="term" value="C:outer membrane-bounded periplasmic space"/>
    <property type="evidence" value="ECO:0007669"/>
    <property type="project" value="TreeGrafter"/>
</dbReference>
<dbReference type="AlphaFoldDB" id="D1AJE5"/>
<dbReference type="STRING" id="526218.Sterm_1978"/>
<dbReference type="Pfam" id="PF13343">
    <property type="entry name" value="SBP_bac_6"/>
    <property type="match status" value="1"/>
</dbReference>
<proteinExistence type="predicted"/>
<protein>
    <recommendedName>
        <fullName evidence="2">DUF1858 domain-containing protein</fullName>
    </recommendedName>
</protein>
<dbReference type="GO" id="GO:0030975">
    <property type="term" value="F:thiamine binding"/>
    <property type="evidence" value="ECO:0007669"/>
    <property type="project" value="TreeGrafter"/>
</dbReference>
<accession>D1AJE5</accession>
<dbReference type="KEGG" id="str:Sterm_1978"/>
<evidence type="ECO:0000313" key="3">
    <source>
        <dbReference type="EMBL" id="ACZ08833.1"/>
    </source>
</evidence>
<evidence type="ECO:0000256" key="1">
    <source>
        <dbReference type="ARBA" id="ARBA00022729"/>
    </source>
</evidence>
<gene>
    <name evidence="3" type="ordered locus">Sterm_1978</name>
</gene>
<reference evidence="3 4" key="2">
    <citation type="journal article" date="2010" name="Stand. Genomic Sci.">
        <title>Complete genome sequence of Sebaldella termitidis type strain (NCTC 11300).</title>
        <authorList>
            <person name="Harmon-Smith M."/>
            <person name="Celia L."/>
            <person name="Chertkov O."/>
            <person name="Lapidus A."/>
            <person name="Copeland A."/>
            <person name="Glavina Del Rio T."/>
            <person name="Nolan M."/>
            <person name="Lucas S."/>
            <person name="Tice H."/>
            <person name="Cheng J.F."/>
            <person name="Han C."/>
            <person name="Detter J.C."/>
            <person name="Bruce D."/>
            <person name="Goodwin L."/>
            <person name="Pitluck S."/>
            <person name="Pati A."/>
            <person name="Liolios K."/>
            <person name="Ivanova N."/>
            <person name="Mavromatis K."/>
            <person name="Mikhailova N."/>
            <person name="Chen A."/>
            <person name="Palaniappan K."/>
            <person name="Land M."/>
            <person name="Hauser L."/>
            <person name="Chang Y.J."/>
            <person name="Jeffries C.D."/>
            <person name="Brettin T."/>
            <person name="Goker M."/>
            <person name="Beck B."/>
            <person name="Bristow J."/>
            <person name="Eisen J.A."/>
            <person name="Markowitz V."/>
            <person name="Hugenholtz P."/>
            <person name="Kyrpides N.C."/>
            <person name="Klenk H.P."/>
            <person name="Chen F."/>
        </authorList>
    </citation>
    <scope>NUCLEOTIDE SEQUENCE [LARGE SCALE GENOMIC DNA]</scope>
    <source>
        <strain evidence="4">ATCC 33386 / NCTC 11300</strain>
    </source>
</reference>
<sequence>MIKKEMTLGEIVSKYPSSVNILKSKNISGFDDSSKSALLNKLTLEMAAKTKKINLEILLDTLNSSFDTYDADITAETREYKTGGTDVSGLLPCPIRLPLLEAFKKFDSDNPEIKLNYDLKSASSGSGWMEDLIKDNDFSKVPDIFISTGFELFFGRNLKNRIKEESVFKDKTGLEKYNKIFDNTGLKDPYGNYAVIGTVPAVMLVNPSELKGRKCPETWEDLLSPEFEKSISIPMGDLDLYNAALITLHSRFGYDGIRKLKNNFLDSLHPSQMLKADKLKANKPAITIIPYFFTKMLPERSKMFVNWPKDGAIISPIFMLIKNRESASLDKTAKFLSSKETGEILSKQGYFPSVHPDVENNVEDRKFLWAGWDYLYENDIDQILDNCTKILIENTQEV</sequence>
<dbReference type="eggNOG" id="COG1840">
    <property type="taxonomic scope" value="Bacteria"/>
</dbReference>
<dbReference type="SUPFAM" id="SSF53850">
    <property type="entry name" value="Periplasmic binding protein-like II"/>
    <property type="match status" value="1"/>
</dbReference>
<evidence type="ECO:0000313" key="4">
    <source>
        <dbReference type="Proteomes" id="UP000000845"/>
    </source>
</evidence>
<dbReference type="Gene3D" id="3.40.190.10">
    <property type="entry name" value="Periplasmic binding protein-like II"/>
    <property type="match status" value="2"/>
</dbReference>
<organism evidence="3 4">
    <name type="scientific">Sebaldella termitidis (strain ATCC 33386 / NCTC 11300)</name>
    <dbReference type="NCBI Taxonomy" id="526218"/>
    <lineage>
        <taxon>Bacteria</taxon>
        <taxon>Fusobacteriati</taxon>
        <taxon>Fusobacteriota</taxon>
        <taxon>Fusobacteriia</taxon>
        <taxon>Fusobacteriales</taxon>
        <taxon>Leptotrichiaceae</taxon>
        <taxon>Sebaldella</taxon>
    </lineage>
</organism>
<dbReference type="RefSeq" id="WP_012861427.1">
    <property type="nucleotide sequence ID" value="NC_013517.1"/>
</dbReference>
<dbReference type="InterPro" id="IPR038062">
    <property type="entry name" value="ScdA-like_N_sf"/>
</dbReference>
<dbReference type="PANTHER" id="PTHR30006:SF2">
    <property type="entry name" value="ABC TRANSPORTER SUBSTRATE-BINDING PROTEIN"/>
    <property type="match status" value="1"/>
</dbReference>